<dbReference type="GO" id="GO:0048185">
    <property type="term" value="F:activin binding"/>
    <property type="evidence" value="ECO:0007669"/>
    <property type="project" value="TreeGrafter"/>
</dbReference>
<dbReference type="AlphaFoldDB" id="A0AAN8PUY9"/>
<keyword evidence="4" id="KW-0325">Glycoprotein</keyword>
<dbReference type="Pfam" id="PF07648">
    <property type="entry name" value="Kazal_2"/>
    <property type="match status" value="3"/>
</dbReference>
<dbReference type="Gene3D" id="3.90.290.10">
    <property type="entry name" value="TGF-beta binding (TB) domain"/>
    <property type="match status" value="1"/>
</dbReference>
<dbReference type="GO" id="GO:0030154">
    <property type="term" value="P:cell differentiation"/>
    <property type="evidence" value="ECO:0007669"/>
    <property type="project" value="TreeGrafter"/>
</dbReference>
<dbReference type="GO" id="GO:0005615">
    <property type="term" value="C:extracellular space"/>
    <property type="evidence" value="ECO:0007669"/>
    <property type="project" value="TreeGrafter"/>
</dbReference>
<dbReference type="Proteomes" id="UP001347796">
    <property type="component" value="Unassembled WGS sequence"/>
</dbReference>
<feature type="chain" id="PRO_5043044364" description="Kazal-like domain-containing protein" evidence="5">
    <location>
        <begin position="27"/>
        <end position="360"/>
    </location>
</feature>
<dbReference type="Pfam" id="PF21333">
    <property type="entry name" value="FST_N"/>
    <property type="match status" value="1"/>
</dbReference>
<keyword evidence="2" id="KW-0677">Repeat</keyword>
<evidence type="ECO:0000256" key="4">
    <source>
        <dbReference type="ARBA" id="ARBA00023180"/>
    </source>
</evidence>
<evidence type="ECO:0000256" key="5">
    <source>
        <dbReference type="SAM" id="SignalP"/>
    </source>
</evidence>
<dbReference type="GO" id="GO:0030510">
    <property type="term" value="P:regulation of BMP signaling pathway"/>
    <property type="evidence" value="ECO:0007669"/>
    <property type="project" value="TreeGrafter"/>
</dbReference>
<protein>
    <recommendedName>
        <fullName evidence="6">Kazal-like domain-containing protein</fullName>
    </recommendedName>
</protein>
<feature type="signal peptide" evidence="5">
    <location>
        <begin position="1"/>
        <end position="26"/>
    </location>
</feature>
<dbReference type="InterPro" id="IPR036773">
    <property type="entry name" value="TB_dom_sf"/>
</dbReference>
<dbReference type="PANTHER" id="PTHR10913">
    <property type="entry name" value="FOLLISTATIN-RELATED"/>
    <property type="match status" value="1"/>
</dbReference>
<dbReference type="InterPro" id="IPR050653">
    <property type="entry name" value="Prot_Inhib_GrowthFact_Antg"/>
</dbReference>
<evidence type="ECO:0000256" key="1">
    <source>
        <dbReference type="ARBA" id="ARBA00022729"/>
    </source>
</evidence>
<dbReference type="InterPro" id="IPR036058">
    <property type="entry name" value="Kazal_dom_sf"/>
</dbReference>
<comment type="caution">
    <text evidence="7">The sequence shown here is derived from an EMBL/GenBank/DDBJ whole genome shotgun (WGS) entry which is preliminary data.</text>
</comment>
<sequence>MCSMDCLGVTSYLLLLFLQTVYTSNAAGGTCWMSINRHGLCRNVYSLNMTREECCARGIATMSWSPYPNPSRSTLFIWAILSGGAPNCSPCHTSCVNVRCQQNRECRVRRGFPKCVCVPDCPRTVKLQGLVCGSNGVTYRNNCSLQRYNCRFNSRISAVYPGRCKASCHNVTCNNGSSCLEDQNGIPHCVTSVSVCSNRTREQQAVCGEDGVTYPSLCHIVLATFKKQSSLRVAYRGPCIENATCRTLQCHNNGTCLTDTATGFPQCANCRDGCYPSLSDINVCGTDGVTYRNYCTMQQEACRTKTVIKTRNSGICHDKIRFIKKNKKCRKHRRHKNMTGLSFLCASRKFNRRHRPNFIG</sequence>
<dbReference type="SUPFAM" id="SSF57581">
    <property type="entry name" value="TB module/8-cys domain"/>
    <property type="match status" value="1"/>
</dbReference>
<organism evidence="7 8">
    <name type="scientific">Patella caerulea</name>
    <name type="common">Rayed Mediterranean limpet</name>
    <dbReference type="NCBI Taxonomy" id="87958"/>
    <lineage>
        <taxon>Eukaryota</taxon>
        <taxon>Metazoa</taxon>
        <taxon>Spiralia</taxon>
        <taxon>Lophotrochozoa</taxon>
        <taxon>Mollusca</taxon>
        <taxon>Gastropoda</taxon>
        <taxon>Patellogastropoda</taxon>
        <taxon>Patelloidea</taxon>
        <taxon>Patellidae</taxon>
        <taxon>Patella</taxon>
    </lineage>
</organism>
<evidence type="ECO:0000256" key="2">
    <source>
        <dbReference type="ARBA" id="ARBA00022737"/>
    </source>
</evidence>
<feature type="domain" description="Kazal-like" evidence="6">
    <location>
        <begin position="190"/>
        <end position="241"/>
    </location>
</feature>
<evidence type="ECO:0000256" key="3">
    <source>
        <dbReference type="ARBA" id="ARBA00023157"/>
    </source>
</evidence>
<dbReference type="SUPFAM" id="SSF100895">
    <property type="entry name" value="Kazal-type serine protease inhibitors"/>
    <property type="match status" value="3"/>
</dbReference>
<accession>A0AAN8PUY9</accession>
<feature type="domain" description="Kazal-like" evidence="6">
    <location>
        <begin position="268"/>
        <end position="318"/>
    </location>
</feature>
<dbReference type="SMART" id="SM00274">
    <property type="entry name" value="FOLN"/>
    <property type="match status" value="3"/>
</dbReference>
<feature type="domain" description="Kazal-like" evidence="6">
    <location>
        <begin position="116"/>
        <end position="166"/>
    </location>
</feature>
<reference evidence="7 8" key="1">
    <citation type="submission" date="2024-01" db="EMBL/GenBank/DDBJ databases">
        <title>The genome of the rayed Mediterranean limpet Patella caerulea (Linnaeus, 1758).</title>
        <authorList>
            <person name="Anh-Thu Weber A."/>
            <person name="Halstead-Nussloch G."/>
        </authorList>
    </citation>
    <scope>NUCLEOTIDE SEQUENCE [LARGE SCALE GENOMIC DNA]</scope>
    <source>
        <strain evidence="7">AATW-2023a</strain>
        <tissue evidence="7">Whole specimen</tissue>
    </source>
</reference>
<dbReference type="PROSITE" id="PS51465">
    <property type="entry name" value="KAZAL_2"/>
    <property type="match status" value="3"/>
</dbReference>
<dbReference type="Gene3D" id="3.30.60.30">
    <property type="match status" value="3"/>
</dbReference>
<keyword evidence="1 5" id="KW-0732">Signal</keyword>
<proteinExistence type="predicted"/>
<dbReference type="SMART" id="SM00280">
    <property type="entry name" value="KAZAL"/>
    <property type="match status" value="3"/>
</dbReference>
<evidence type="ECO:0000313" key="7">
    <source>
        <dbReference type="EMBL" id="KAK6179621.1"/>
    </source>
</evidence>
<dbReference type="PANTHER" id="PTHR10913:SF64">
    <property type="entry name" value="FOLLISTATIN-A-LIKE ISOFORM X1"/>
    <property type="match status" value="1"/>
</dbReference>
<name>A0AAN8PUY9_PATCE</name>
<evidence type="ECO:0000313" key="8">
    <source>
        <dbReference type="Proteomes" id="UP001347796"/>
    </source>
</evidence>
<dbReference type="EMBL" id="JAZGQO010000008">
    <property type="protein sequence ID" value="KAK6179621.1"/>
    <property type="molecule type" value="Genomic_DNA"/>
</dbReference>
<evidence type="ECO:0000259" key="6">
    <source>
        <dbReference type="PROSITE" id="PS51465"/>
    </source>
</evidence>
<keyword evidence="3" id="KW-1015">Disulfide bond</keyword>
<dbReference type="GO" id="GO:0032926">
    <property type="term" value="P:negative regulation of activin receptor signaling pathway"/>
    <property type="evidence" value="ECO:0007669"/>
    <property type="project" value="TreeGrafter"/>
</dbReference>
<dbReference type="CDD" id="cd00104">
    <property type="entry name" value="KAZAL_FS"/>
    <property type="match status" value="2"/>
</dbReference>
<gene>
    <name evidence="7" type="ORF">SNE40_011937</name>
</gene>
<dbReference type="InterPro" id="IPR003645">
    <property type="entry name" value="Fol_N"/>
</dbReference>
<keyword evidence="8" id="KW-1185">Reference proteome</keyword>
<dbReference type="InterPro" id="IPR002350">
    <property type="entry name" value="Kazal_dom"/>
</dbReference>